<dbReference type="InterPro" id="IPR003593">
    <property type="entry name" value="AAA+_ATPase"/>
</dbReference>
<dbReference type="Gene3D" id="3.40.50.300">
    <property type="entry name" value="P-loop containing nucleotide triphosphate hydrolases"/>
    <property type="match status" value="1"/>
</dbReference>
<dbReference type="PANTHER" id="PTHR48041:SF139">
    <property type="entry name" value="PROTEIN SCARLET"/>
    <property type="match status" value="1"/>
</dbReference>
<dbReference type="HOGENOM" id="CLU_000604_57_6_1"/>
<evidence type="ECO:0000256" key="3">
    <source>
        <dbReference type="ARBA" id="ARBA00022448"/>
    </source>
</evidence>
<dbReference type="OMA" id="WWKQFWL"/>
<name>L1JV95_GUITC</name>
<evidence type="ECO:0000313" key="13">
    <source>
        <dbReference type="EnsemblProtists" id="EKX52501"/>
    </source>
</evidence>
<gene>
    <name evidence="12" type="ORF">GUITHDRAFT_157071</name>
</gene>
<dbReference type="STRING" id="905079.L1JV95"/>
<dbReference type="GO" id="GO:0009507">
    <property type="term" value="C:chloroplast"/>
    <property type="evidence" value="ECO:0007669"/>
    <property type="project" value="UniProtKB-SubCell"/>
</dbReference>
<evidence type="ECO:0000256" key="5">
    <source>
        <dbReference type="ARBA" id="ARBA00022741"/>
    </source>
</evidence>
<dbReference type="PANTHER" id="PTHR48041">
    <property type="entry name" value="ABC TRANSPORTER G FAMILY MEMBER 28"/>
    <property type="match status" value="1"/>
</dbReference>
<dbReference type="InterPro" id="IPR003439">
    <property type="entry name" value="ABC_transporter-like_ATP-bd"/>
</dbReference>
<evidence type="ECO:0000313" key="14">
    <source>
        <dbReference type="Proteomes" id="UP000011087"/>
    </source>
</evidence>
<evidence type="ECO:0000256" key="2">
    <source>
        <dbReference type="ARBA" id="ARBA00004229"/>
    </source>
</evidence>
<evidence type="ECO:0000259" key="11">
    <source>
        <dbReference type="PROSITE" id="PS50893"/>
    </source>
</evidence>
<feature type="compositionally biased region" description="Basic and acidic residues" evidence="9">
    <location>
        <begin position="577"/>
        <end position="589"/>
    </location>
</feature>
<feature type="transmembrane region" description="Helical" evidence="10">
    <location>
        <begin position="355"/>
        <end position="376"/>
    </location>
</feature>
<feature type="transmembrane region" description="Helical" evidence="10">
    <location>
        <begin position="464"/>
        <end position="482"/>
    </location>
</feature>
<dbReference type="Pfam" id="PF01061">
    <property type="entry name" value="ABC2_membrane"/>
    <property type="match status" value="1"/>
</dbReference>
<evidence type="ECO:0000256" key="10">
    <source>
        <dbReference type="SAM" id="Phobius"/>
    </source>
</evidence>
<dbReference type="eggNOG" id="KOG0061">
    <property type="taxonomic scope" value="Eukaryota"/>
</dbReference>
<dbReference type="PaxDb" id="55529-EKX52501"/>
<protein>
    <recommendedName>
        <fullName evidence="11">ABC transporter domain-containing protein</fullName>
    </recommendedName>
</protein>
<dbReference type="Proteomes" id="UP000011087">
    <property type="component" value="Unassembled WGS sequence"/>
</dbReference>
<accession>L1JV95</accession>
<feature type="transmembrane region" description="Helical" evidence="10">
    <location>
        <begin position="531"/>
        <end position="553"/>
    </location>
</feature>
<dbReference type="InterPro" id="IPR013525">
    <property type="entry name" value="ABC2_TM"/>
</dbReference>
<dbReference type="CDD" id="cd03213">
    <property type="entry name" value="ABCG_EPDR"/>
    <property type="match status" value="1"/>
</dbReference>
<feature type="region of interest" description="Disordered" evidence="9">
    <location>
        <begin position="577"/>
        <end position="596"/>
    </location>
</feature>
<evidence type="ECO:0000256" key="9">
    <source>
        <dbReference type="SAM" id="MobiDB-lite"/>
    </source>
</evidence>
<keyword evidence="3" id="KW-0813">Transport</keyword>
<dbReference type="OrthoDB" id="66620at2759"/>
<evidence type="ECO:0000256" key="1">
    <source>
        <dbReference type="ARBA" id="ARBA00004141"/>
    </source>
</evidence>
<keyword evidence="8 10" id="KW-0472">Membrane</keyword>
<evidence type="ECO:0000256" key="8">
    <source>
        <dbReference type="ARBA" id="ARBA00023136"/>
    </source>
</evidence>
<feature type="transmembrane region" description="Helical" evidence="10">
    <location>
        <begin position="432"/>
        <end position="457"/>
    </location>
</feature>
<dbReference type="GO" id="GO:0005524">
    <property type="term" value="F:ATP binding"/>
    <property type="evidence" value="ECO:0007669"/>
    <property type="project" value="UniProtKB-KW"/>
</dbReference>
<dbReference type="AlphaFoldDB" id="L1JV95"/>
<dbReference type="SMART" id="SM00382">
    <property type="entry name" value="AAA"/>
    <property type="match status" value="1"/>
</dbReference>
<dbReference type="InterPro" id="IPR043926">
    <property type="entry name" value="ABCG_dom"/>
</dbReference>
<proteinExistence type="predicted"/>
<sequence>MVSKDILKGITGVFQPGTLTAIMGASGAGKTTMLNAIAGESAGGFIEGEILVNGAEVGVDTMRRISAFVFQDDQLMASMTVREAIQMSADLRLPKGMTKEEKAERVKHVIEILHLEKCSNTRIGSPTAKGGISGGERKRCAIGMELITNPSILFLDEPTTGLDTFMAFSVVDTLRQLAAAGRTVVATIHQPSSDTFHCFDNLLVLANGEIMYQGKAAEMVDYFGELGLRCPPYVNPADHLFMNVLNDVEMEEDGDKAGLLARTTRLLEHYNGSAQVDSMLKSTTKAVEFNVNDLELRPGILSQMSTLYARSMKNVVRNPMIARAKLAQALVLGSIVALIYHDLGRYQIDIQARTGALFFFAMNMVMNAFSMLSAFAQEKIVFEREQALGMYSVMSYFIPKVFSELPHNIIFPTVQACIVYWSLKLKNDAATFGLFLVVHLLNTNAGNGLGIFIASIFSDLRITLIAAPPLILPLMIFSGFFINTNSIPPYFNWIKYISPMKYAFEAYALLEFRLTGDQVLKQLGADGDLKIYQNILCLIALWLGTHIFAFFALRRLVSRRFASGSAASNPVRLTCAQRKESNEDGESQRARCQRQR</sequence>
<dbReference type="GO" id="GO:0016020">
    <property type="term" value="C:membrane"/>
    <property type="evidence" value="ECO:0007669"/>
    <property type="project" value="UniProtKB-SubCell"/>
</dbReference>
<dbReference type="KEGG" id="gtt:GUITHDRAFT_157071"/>
<dbReference type="Pfam" id="PF00005">
    <property type="entry name" value="ABC_tran"/>
    <property type="match status" value="1"/>
</dbReference>
<dbReference type="GO" id="GO:0140359">
    <property type="term" value="F:ABC-type transporter activity"/>
    <property type="evidence" value="ECO:0007669"/>
    <property type="project" value="InterPro"/>
</dbReference>
<dbReference type="Pfam" id="PF19055">
    <property type="entry name" value="ABC2_membrane_7"/>
    <property type="match status" value="1"/>
</dbReference>
<dbReference type="GO" id="GO:0016887">
    <property type="term" value="F:ATP hydrolysis activity"/>
    <property type="evidence" value="ECO:0007669"/>
    <property type="project" value="InterPro"/>
</dbReference>
<reference evidence="14" key="2">
    <citation type="submission" date="2012-11" db="EMBL/GenBank/DDBJ databases">
        <authorList>
            <person name="Kuo A."/>
            <person name="Curtis B.A."/>
            <person name="Tanifuji G."/>
            <person name="Burki F."/>
            <person name="Gruber A."/>
            <person name="Irimia M."/>
            <person name="Maruyama S."/>
            <person name="Arias M.C."/>
            <person name="Ball S.G."/>
            <person name="Gile G.H."/>
            <person name="Hirakawa Y."/>
            <person name="Hopkins J.F."/>
            <person name="Rensing S.A."/>
            <person name="Schmutz J."/>
            <person name="Symeonidi A."/>
            <person name="Elias M."/>
            <person name="Eveleigh R.J."/>
            <person name="Herman E.K."/>
            <person name="Klute M.J."/>
            <person name="Nakayama T."/>
            <person name="Obornik M."/>
            <person name="Reyes-Prieto A."/>
            <person name="Armbrust E.V."/>
            <person name="Aves S.J."/>
            <person name="Beiko R.G."/>
            <person name="Coutinho P."/>
            <person name="Dacks J.B."/>
            <person name="Durnford D.G."/>
            <person name="Fast N.M."/>
            <person name="Green B.R."/>
            <person name="Grisdale C."/>
            <person name="Hempe F."/>
            <person name="Henrissat B."/>
            <person name="Hoppner M.P."/>
            <person name="Ishida K.-I."/>
            <person name="Kim E."/>
            <person name="Koreny L."/>
            <person name="Kroth P.G."/>
            <person name="Liu Y."/>
            <person name="Malik S.-B."/>
            <person name="Maier U.G."/>
            <person name="McRose D."/>
            <person name="Mock T."/>
            <person name="Neilson J.A."/>
            <person name="Onodera N.T."/>
            <person name="Poole A.M."/>
            <person name="Pritham E.J."/>
            <person name="Richards T.A."/>
            <person name="Rocap G."/>
            <person name="Roy S.W."/>
            <person name="Sarai C."/>
            <person name="Schaack S."/>
            <person name="Shirato S."/>
            <person name="Slamovits C.H."/>
            <person name="Spencer D.F."/>
            <person name="Suzuki S."/>
            <person name="Worden A.Z."/>
            <person name="Zauner S."/>
            <person name="Barry K."/>
            <person name="Bell C."/>
            <person name="Bharti A.K."/>
            <person name="Crow J.A."/>
            <person name="Grimwood J."/>
            <person name="Kramer R."/>
            <person name="Lindquist E."/>
            <person name="Lucas S."/>
            <person name="Salamov A."/>
            <person name="McFadden G.I."/>
            <person name="Lane C.E."/>
            <person name="Keeling P.J."/>
            <person name="Gray M.W."/>
            <person name="Grigoriev I.V."/>
            <person name="Archibald J.M."/>
        </authorList>
    </citation>
    <scope>NUCLEOTIDE SEQUENCE</scope>
    <source>
        <strain evidence="14">CCMP2712</strain>
    </source>
</reference>
<keyword evidence="5" id="KW-0547">Nucleotide-binding</keyword>
<dbReference type="EnsemblProtists" id="EKX52501">
    <property type="protein sequence ID" value="EKX52501"/>
    <property type="gene ID" value="GUITHDRAFT_157071"/>
</dbReference>
<keyword evidence="7 10" id="KW-1133">Transmembrane helix</keyword>
<organism evidence="12">
    <name type="scientific">Guillardia theta (strain CCMP2712)</name>
    <name type="common">Cryptophyte</name>
    <dbReference type="NCBI Taxonomy" id="905079"/>
    <lineage>
        <taxon>Eukaryota</taxon>
        <taxon>Cryptophyceae</taxon>
        <taxon>Pyrenomonadales</taxon>
        <taxon>Geminigeraceae</taxon>
        <taxon>Guillardia</taxon>
    </lineage>
</organism>
<dbReference type="EMBL" id="JH992972">
    <property type="protein sequence ID" value="EKX52501.1"/>
    <property type="molecule type" value="Genomic_DNA"/>
</dbReference>
<feature type="transmembrane region" description="Helical" evidence="10">
    <location>
        <begin position="326"/>
        <end position="343"/>
    </location>
</feature>
<dbReference type="SUPFAM" id="SSF52540">
    <property type="entry name" value="P-loop containing nucleoside triphosphate hydrolases"/>
    <property type="match status" value="1"/>
</dbReference>
<dbReference type="GeneID" id="17309179"/>
<evidence type="ECO:0000256" key="6">
    <source>
        <dbReference type="ARBA" id="ARBA00022840"/>
    </source>
</evidence>
<evidence type="ECO:0000256" key="4">
    <source>
        <dbReference type="ARBA" id="ARBA00022692"/>
    </source>
</evidence>
<comment type="subcellular location">
    <subcellularLocation>
        <location evidence="1">Membrane</location>
        <topology evidence="1">Multi-pass membrane protein</topology>
    </subcellularLocation>
    <subcellularLocation>
        <location evidence="2">Plastid</location>
        <location evidence="2">Chloroplast</location>
    </subcellularLocation>
</comment>
<keyword evidence="4 10" id="KW-0812">Transmembrane</keyword>
<dbReference type="RefSeq" id="XP_005839481.1">
    <property type="nucleotide sequence ID" value="XM_005839424.1"/>
</dbReference>
<dbReference type="PROSITE" id="PS50893">
    <property type="entry name" value="ABC_TRANSPORTER_2"/>
    <property type="match status" value="1"/>
</dbReference>
<evidence type="ECO:0000256" key="7">
    <source>
        <dbReference type="ARBA" id="ARBA00022989"/>
    </source>
</evidence>
<dbReference type="InterPro" id="IPR027417">
    <property type="entry name" value="P-loop_NTPase"/>
</dbReference>
<reference evidence="12 14" key="1">
    <citation type="journal article" date="2012" name="Nature">
        <title>Algal genomes reveal evolutionary mosaicism and the fate of nucleomorphs.</title>
        <authorList>
            <consortium name="DOE Joint Genome Institute"/>
            <person name="Curtis B.A."/>
            <person name="Tanifuji G."/>
            <person name="Burki F."/>
            <person name="Gruber A."/>
            <person name="Irimia M."/>
            <person name="Maruyama S."/>
            <person name="Arias M.C."/>
            <person name="Ball S.G."/>
            <person name="Gile G.H."/>
            <person name="Hirakawa Y."/>
            <person name="Hopkins J.F."/>
            <person name="Kuo A."/>
            <person name="Rensing S.A."/>
            <person name="Schmutz J."/>
            <person name="Symeonidi A."/>
            <person name="Elias M."/>
            <person name="Eveleigh R.J."/>
            <person name="Herman E.K."/>
            <person name="Klute M.J."/>
            <person name="Nakayama T."/>
            <person name="Obornik M."/>
            <person name="Reyes-Prieto A."/>
            <person name="Armbrust E.V."/>
            <person name="Aves S.J."/>
            <person name="Beiko R.G."/>
            <person name="Coutinho P."/>
            <person name="Dacks J.B."/>
            <person name="Durnford D.G."/>
            <person name="Fast N.M."/>
            <person name="Green B.R."/>
            <person name="Grisdale C.J."/>
            <person name="Hempel F."/>
            <person name="Henrissat B."/>
            <person name="Hoppner M.P."/>
            <person name="Ishida K."/>
            <person name="Kim E."/>
            <person name="Koreny L."/>
            <person name="Kroth P.G."/>
            <person name="Liu Y."/>
            <person name="Malik S.B."/>
            <person name="Maier U.G."/>
            <person name="McRose D."/>
            <person name="Mock T."/>
            <person name="Neilson J.A."/>
            <person name="Onodera N.T."/>
            <person name="Poole A.M."/>
            <person name="Pritham E.J."/>
            <person name="Richards T.A."/>
            <person name="Rocap G."/>
            <person name="Roy S.W."/>
            <person name="Sarai C."/>
            <person name="Schaack S."/>
            <person name="Shirato S."/>
            <person name="Slamovits C.H."/>
            <person name="Spencer D.F."/>
            <person name="Suzuki S."/>
            <person name="Worden A.Z."/>
            <person name="Zauner S."/>
            <person name="Barry K."/>
            <person name="Bell C."/>
            <person name="Bharti A.K."/>
            <person name="Crow J.A."/>
            <person name="Grimwood J."/>
            <person name="Kramer R."/>
            <person name="Lindquist E."/>
            <person name="Lucas S."/>
            <person name="Salamov A."/>
            <person name="McFadden G.I."/>
            <person name="Lane C.E."/>
            <person name="Keeling P.J."/>
            <person name="Gray M.W."/>
            <person name="Grigoriev I.V."/>
            <person name="Archibald J.M."/>
        </authorList>
    </citation>
    <scope>NUCLEOTIDE SEQUENCE</scope>
    <source>
        <strain evidence="12 14">CCMP2712</strain>
    </source>
</reference>
<keyword evidence="14" id="KW-1185">Reference proteome</keyword>
<reference evidence="13" key="3">
    <citation type="submission" date="2016-03" db="UniProtKB">
        <authorList>
            <consortium name="EnsemblProtists"/>
        </authorList>
    </citation>
    <scope>IDENTIFICATION</scope>
</reference>
<dbReference type="InterPro" id="IPR050352">
    <property type="entry name" value="ABCG_transporters"/>
</dbReference>
<keyword evidence="6" id="KW-0067">ATP-binding</keyword>
<feature type="domain" description="ABC transporter" evidence="11">
    <location>
        <begin position="1"/>
        <end position="232"/>
    </location>
</feature>
<evidence type="ECO:0000313" key="12">
    <source>
        <dbReference type="EMBL" id="EKX52501.1"/>
    </source>
</evidence>